<sequence>MVASVDHFFCKAWYFQSIRFARQWCYST</sequence>
<evidence type="ECO:0000313" key="1">
    <source>
        <dbReference type="EMBL" id="MBX13014.1"/>
    </source>
</evidence>
<dbReference type="EMBL" id="GGEC01032530">
    <property type="protein sequence ID" value="MBX13014.1"/>
    <property type="molecule type" value="Transcribed_RNA"/>
</dbReference>
<dbReference type="AlphaFoldDB" id="A0A2P2L4V4"/>
<proteinExistence type="predicted"/>
<accession>A0A2P2L4V4</accession>
<name>A0A2P2L4V4_RHIMU</name>
<reference evidence="1" key="1">
    <citation type="submission" date="2018-02" db="EMBL/GenBank/DDBJ databases">
        <title>Rhizophora mucronata_Transcriptome.</title>
        <authorList>
            <person name="Meera S.P."/>
            <person name="Sreeshan A."/>
            <person name="Augustine A."/>
        </authorList>
    </citation>
    <scope>NUCLEOTIDE SEQUENCE</scope>
    <source>
        <tissue evidence="1">Leaf</tissue>
    </source>
</reference>
<organism evidence="1">
    <name type="scientific">Rhizophora mucronata</name>
    <name type="common">Asiatic mangrove</name>
    <dbReference type="NCBI Taxonomy" id="61149"/>
    <lineage>
        <taxon>Eukaryota</taxon>
        <taxon>Viridiplantae</taxon>
        <taxon>Streptophyta</taxon>
        <taxon>Embryophyta</taxon>
        <taxon>Tracheophyta</taxon>
        <taxon>Spermatophyta</taxon>
        <taxon>Magnoliopsida</taxon>
        <taxon>eudicotyledons</taxon>
        <taxon>Gunneridae</taxon>
        <taxon>Pentapetalae</taxon>
        <taxon>rosids</taxon>
        <taxon>fabids</taxon>
        <taxon>Malpighiales</taxon>
        <taxon>Rhizophoraceae</taxon>
        <taxon>Rhizophora</taxon>
    </lineage>
</organism>
<protein>
    <submittedName>
        <fullName evidence="1">Uncharacterized protein</fullName>
    </submittedName>
</protein>